<sequence length="391" mass="43008">MDSLSVGIWIAYSRRNFSSLAVNGQLRTDLNRAKYSLTVNRRRNVLTIRGVSMTDSALYGCTIRIPVEVFCYSWRRCYDIWILKYTLFLDVVAENVQNCTFASNGIFGTYFTGDDILLSCPNADDISLSIRNVTSGMINIPLNMVTKEAVGDNIHLIKILSINTSLNGTKLVCMNTENTIDLCENLPVITVYKELMATVTPNSVEVPDGGSTELTCLSNLHDVVSFEFDIQYTNVTVGNVSMSKVPGGMKVTITEINFQLDVASSGLVVSCNVTFGTRYAFGNASIKLIKEGLTSKAVIIALPIVFAMIIICTCVIVIIFLYYKSSRKGKPNLKQKDISRNEAKANDQNMADHSYYYMEPKSGGKGGVDLAQTDSAIVDNVAYVSYESGRG</sequence>
<name>A0A2G8K1K0_STIJA</name>
<protein>
    <recommendedName>
        <fullName evidence="4">Ig-like domain-containing protein</fullName>
    </recommendedName>
</protein>
<evidence type="ECO:0000313" key="3">
    <source>
        <dbReference type="Proteomes" id="UP000230750"/>
    </source>
</evidence>
<feature type="transmembrane region" description="Helical" evidence="1">
    <location>
        <begin position="297"/>
        <end position="323"/>
    </location>
</feature>
<comment type="caution">
    <text evidence="2">The sequence shown here is derived from an EMBL/GenBank/DDBJ whole genome shotgun (WGS) entry which is preliminary data.</text>
</comment>
<proteinExistence type="predicted"/>
<keyword evidence="1" id="KW-0812">Transmembrane</keyword>
<evidence type="ECO:0008006" key="4">
    <source>
        <dbReference type="Google" id="ProtNLM"/>
    </source>
</evidence>
<reference evidence="2 3" key="1">
    <citation type="journal article" date="2017" name="PLoS Biol.">
        <title>The sea cucumber genome provides insights into morphological evolution and visceral regeneration.</title>
        <authorList>
            <person name="Zhang X."/>
            <person name="Sun L."/>
            <person name="Yuan J."/>
            <person name="Sun Y."/>
            <person name="Gao Y."/>
            <person name="Zhang L."/>
            <person name="Li S."/>
            <person name="Dai H."/>
            <person name="Hamel J.F."/>
            <person name="Liu C."/>
            <person name="Yu Y."/>
            <person name="Liu S."/>
            <person name="Lin W."/>
            <person name="Guo K."/>
            <person name="Jin S."/>
            <person name="Xu P."/>
            <person name="Storey K.B."/>
            <person name="Huan P."/>
            <person name="Zhang T."/>
            <person name="Zhou Y."/>
            <person name="Zhang J."/>
            <person name="Lin C."/>
            <person name="Li X."/>
            <person name="Xing L."/>
            <person name="Huo D."/>
            <person name="Sun M."/>
            <person name="Wang L."/>
            <person name="Mercier A."/>
            <person name="Li F."/>
            <person name="Yang H."/>
            <person name="Xiang J."/>
        </authorList>
    </citation>
    <scope>NUCLEOTIDE SEQUENCE [LARGE SCALE GENOMIC DNA]</scope>
    <source>
        <strain evidence="2">Shaxun</strain>
        <tissue evidence="2">Muscle</tissue>
    </source>
</reference>
<evidence type="ECO:0000256" key="1">
    <source>
        <dbReference type="SAM" id="Phobius"/>
    </source>
</evidence>
<keyword evidence="1" id="KW-0472">Membrane</keyword>
<dbReference type="InterPro" id="IPR036179">
    <property type="entry name" value="Ig-like_dom_sf"/>
</dbReference>
<accession>A0A2G8K1K0</accession>
<organism evidence="2 3">
    <name type="scientific">Stichopus japonicus</name>
    <name type="common">Sea cucumber</name>
    <dbReference type="NCBI Taxonomy" id="307972"/>
    <lineage>
        <taxon>Eukaryota</taxon>
        <taxon>Metazoa</taxon>
        <taxon>Echinodermata</taxon>
        <taxon>Eleutherozoa</taxon>
        <taxon>Echinozoa</taxon>
        <taxon>Holothuroidea</taxon>
        <taxon>Aspidochirotacea</taxon>
        <taxon>Aspidochirotida</taxon>
        <taxon>Stichopodidae</taxon>
        <taxon>Apostichopus</taxon>
    </lineage>
</organism>
<keyword evidence="1" id="KW-1133">Transmembrane helix</keyword>
<gene>
    <name evidence="2" type="ORF">BSL78_21304</name>
</gene>
<dbReference type="AlphaFoldDB" id="A0A2G8K1K0"/>
<dbReference type="EMBL" id="MRZV01000984">
    <property type="protein sequence ID" value="PIK41853.1"/>
    <property type="molecule type" value="Genomic_DNA"/>
</dbReference>
<dbReference type="Proteomes" id="UP000230750">
    <property type="component" value="Unassembled WGS sequence"/>
</dbReference>
<dbReference type="SUPFAM" id="SSF48726">
    <property type="entry name" value="Immunoglobulin"/>
    <property type="match status" value="1"/>
</dbReference>
<evidence type="ECO:0000313" key="2">
    <source>
        <dbReference type="EMBL" id="PIK41853.1"/>
    </source>
</evidence>
<keyword evidence="3" id="KW-1185">Reference proteome</keyword>